<organism evidence="2 3">
    <name type="scientific">Cirrhinus mrigala</name>
    <name type="common">Mrigala</name>
    <dbReference type="NCBI Taxonomy" id="683832"/>
    <lineage>
        <taxon>Eukaryota</taxon>
        <taxon>Metazoa</taxon>
        <taxon>Chordata</taxon>
        <taxon>Craniata</taxon>
        <taxon>Vertebrata</taxon>
        <taxon>Euteleostomi</taxon>
        <taxon>Actinopterygii</taxon>
        <taxon>Neopterygii</taxon>
        <taxon>Teleostei</taxon>
        <taxon>Ostariophysi</taxon>
        <taxon>Cypriniformes</taxon>
        <taxon>Cyprinidae</taxon>
        <taxon>Labeoninae</taxon>
        <taxon>Labeonini</taxon>
        <taxon>Cirrhinus</taxon>
    </lineage>
</organism>
<keyword evidence="1" id="KW-0175">Coiled coil</keyword>
<dbReference type="AlphaFoldDB" id="A0ABD0Q0Z2"/>
<proteinExistence type="predicted"/>
<keyword evidence="3" id="KW-1185">Reference proteome</keyword>
<sequence length="57" mass="6724">EQQRQEEVLALQTERTTLQTEMSQLKTRVEELRDELVTQKRKQAANIKDLTKQLIQG</sequence>
<name>A0ABD0Q0Z2_CIRMR</name>
<evidence type="ECO:0000256" key="1">
    <source>
        <dbReference type="SAM" id="Coils"/>
    </source>
</evidence>
<protein>
    <submittedName>
        <fullName evidence="2">Uncharacterized protein</fullName>
    </submittedName>
</protein>
<comment type="caution">
    <text evidence="2">The sequence shown here is derived from an EMBL/GenBank/DDBJ whole genome shotgun (WGS) entry which is preliminary data.</text>
</comment>
<dbReference type="EMBL" id="JAMKFB020000012">
    <property type="protein sequence ID" value="KAL0179328.1"/>
    <property type="molecule type" value="Genomic_DNA"/>
</dbReference>
<accession>A0ABD0Q0Z2</accession>
<dbReference type="InterPro" id="IPR038830">
    <property type="entry name" value="CCDC186"/>
</dbReference>
<dbReference type="Proteomes" id="UP001529510">
    <property type="component" value="Unassembled WGS sequence"/>
</dbReference>
<dbReference type="PANTHER" id="PTHR18911">
    <property type="entry name" value="CTCL TUMOR ANTIGEN HD-CL-01"/>
    <property type="match status" value="1"/>
</dbReference>
<feature type="non-terminal residue" evidence="2">
    <location>
        <position position="1"/>
    </location>
</feature>
<dbReference type="PANTHER" id="PTHR18911:SF5">
    <property type="entry name" value="COILED-COIL DOMAIN-CONTAINING PROTEIN 186"/>
    <property type="match status" value="1"/>
</dbReference>
<evidence type="ECO:0000313" key="2">
    <source>
        <dbReference type="EMBL" id="KAL0179328.1"/>
    </source>
</evidence>
<reference evidence="2 3" key="1">
    <citation type="submission" date="2024-05" db="EMBL/GenBank/DDBJ databases">
        <title>Genome sequencing and assembly of Indian major carp, Cirrhinus mrigala (Hamilton, 1822).</title>
        <authorList>
            <person name="Mohindra V."/>
            <person name="Chowdhury L.M."/>
            <person name="Lal K."/>
            <person name="Jena J.K."/>
        </authorList>
    </citation>
    <scope>NUCLEOTIDE SEQUENCE [LARGE SCALE GENOMIC DNA]</scope>
    <source>
        <strain evidence="2">CM1030</strain>
        <tissue evidence="2">Blood</tissue>
    </source>
</reference>
<feature type="coiled-coil region" evidence="1">
    <location>
        <begin position="8"/>
        <end position="53"/>
    </location>
</feature>
<evidence type="ECO:0000313" key="3">
    <source>
        <dbReference type="Proteomes" id="UP001529510"/>
    </source>
</evidence>
<gene>
    <name evidence="2" type="ORF">M9458_024770</name>
</gene>